<protein>
    <submittedName>
        <fullName evidence="1">Uncharacterized protein</fullName>
    </submittedName>
</protein>
<accession>A0ACB9SKM8</accession>
<name>A0ACB9SKM8_9MYRT</name>
<dbReference type="Proteomes" id="UP001057402">
    <property type="component" value="Chromosome 1"/>
</dbReference>
<gene>
    <name evidence="1" type="ORF">MLD38_002215</name>
</gene>
<dbReference type="EMBL" id="CM042880">
    <property type="protein sequence ID" value="KAI4390063.1"/>
    <property type="molecule type" value="Genomic_DNA"/>
</dbReference>
<sequence>MSQGAPRSGYYNPSPDGKDVPLPTDKLPLPMNHKGDGKFVALVATGSFNPPTYMHLRIFELARDALTQDGYNVIGGYISPVNDAYKKKALISSKHRISLCQLACLSSDFIMVDSWEASQSSYQRTLTILSRIKACLCQDRALTAESLRVVLVCGSDLLQSFGVPGTWIPEQVETICRDFGIVCIRREGQDIENIISNDDILNKQRGNIKVVDEIVPNQISSTRVRECLSRGLSIKYLTPDEVINYIKQQGLYLKEDD</sequence>
<keyword evidence="2" id="KW-1185">Reference proteome</keyword>
<reference evidence="2" key="1">
    <citation type="journal article" date="2023" name="Front. Plant Sci.">
        <title>Chromosomal-level genome assembly of Melastoma candidum provides insights into trichome evolution.</title>
        <authorList>
            <person name="Zhong Y."/>
            <person name="Wu W."/>
            <person name="Sun C."/>
            <person name="Zou P."/>
            <person name="Liu Y."/>
            <person name="Dai S."/>
            <person name="Zhou R."/>
        </authorList>
    </citation>
    <scope>NUCLEOTIDE SEQUENCE [LARGE SCALE GENOMIC DNA]</scope>
</reference>
<proteinExistence type="predicted"/>
<comment type="caution">
    <text evidence="1">The sequence shown here is derived from an EMBL/GenBank/DDBJ whole genome shotgun (WGS) entry which is preliminary data.</text>
</comment>
<evidence type="ECO:0000313" key="2">
    <source>
        <dbReference type="Proteomes" id="UP001057402"/>
    </source>
</evidence>
<organism evidence="1 2">
    <name type="scientific">Melastoma candidum</name>
    <dbReference type="NCBI Taxonomy" id="119954"/>
    <lineage>
        <taxon>Eukaryota</taxon>
        <taxon>Viridiplantae</taxon>
        <taxon>Streptophyta</taxon>
        <taxon>Embryophyta</taxon>
        <taxon>Tracheophyta</taxon>
        <taxon>Spermatophyta</taxon>
        <taxon>Magnoliopsida</taxon>
        <taxon>eudicotyledons</taxon>
        <taxon>Gunneridae</taxon>
        <taxon>Pentapetalae</taxon>
        <taxon>rosids</taxon>
        <taxon>malvids</taxon>
        <taxon>Myrtales</taxon>
        <taxon>Melastomataceae</taxon>
        <taxon>Melastomatoideae</taxon>
        <taxon>Melastomateae</taxon>
        <taxon>Melastoma</taxon>
    </lineage>
</organism>
<evidence type="ECO:0000313" key="1">
    <source>
        <dbReference type="EMBL" id="KAI4390063.1"/>
    </source>
</evidence>